<dbReference type="PANTHER" id="PTHR23033:SF14">
    <property type="entry name" value="GLYCOPROTEIN-N-ACETYLGALACTOSAMINE 3-BETA-GALACTOSYLTRANSFERASE 1-RELATED"/>
    <property type="match status" value="1"/>
</dbReference>
<accession>A0A1Y5HWQ0</accession>
<reference evidence="7" key="1">
    <citation type="submission" date="2017-04" db="EMBL/GenBank/DDBJ databases">
        <title>Population genomics of picophytoplankton unveils novel chromosome hypervariability.</title>
        <authorList>
            <consortium name="DOE Joint Genome Institute"/>
            <person name="Blanc-Mathieu R."/>
            <person name="Krasovec M."/>
            <person name="Hebrard M."/>
            <person name="Yau S."/>
            <person name="Desgranges E."/>
            <person name="Martin J."/>
            <person name="Schackwitz W."/>
            <person name="Kuo A."/>
            <person name="Salin G."/>
            <person name="Donnadieu C."/>
            <person name="Desdevises Y."/>
            <person name="Sanchez-Ferandin S."/>
            <person name="Moreau H."/>
            <person name="Rivals E."/>
            <person name="Grigoriev I.V."/>
            <person name="Grimsley N."/>
            <person name="Eyre-Walker A."/>
            <person name="Piganeau G."/>
        </authorList>
    </citation>
    <scope>NUCLEOTIDE SEQUENCE [LARGE SCALE GENOMIC DNA]</scope>
    <source>
        <strain evidence="7">RCC 1115</strain>
    </source>
</reference>
<dbReference type="PANTHER" id="PTHR23033">
    <property type="entry name" value="BETA1,3-GALACTOSYLTRANSFERASE"/>
    <property type="match status" value="1"/>
</dbReference>
<keyword evidence="3" id="KW-0812">Transmembrane</keyword>
<protein>
    <submittedName>
        <fullName evidence="7">Uncharacterized protein</fullName>
    </submittedName>
</protein>
<dbReference type="InterPro" id="IPR026050">
    <property type="entry name" value="C1GALT1/C1GALT1_chp1"/>
</dbReference>
<keyword evidence="6" id="KW-0472">Membrane</keyword>
<dbReference type="Gene3D" id="3.90.550.50">
    <property type="match status" value="1"/>
</dbReference>
<dbReference type="Proteomes" id="UP000195557">
    <property type="component" value="Unassembled WGS sequence"/>
</dbReference>
<dbReference type="AlphaFoldDB" id="A0A1Y5HWQ0"/>
<sequence>MTRIDTRLSHVLSQRRRPSEYAKVLVTACLALYFVRLCRRSRQDRIYGTTDSKTSHSVQNPVVACWILRTNSTSDLFRSQAIEASWGEFCYSIDFIDKQTPGIIADWFEVYEDLSAKSYRAWNFMYRKYLSPDSKQVPLVDFILKADVDTYIIGHNMLEYVAHFDPDKPYYIGKNFIDLNGQHFVAGTAIILSRAALRILAHASSAHCSFEAFREKQAEDLALAICLQDLNIRPYDTRDSSGAERFMVFGPDMMRLGGADGRPLGNLCDW</sequence>
<evidence type="ECO:0000256" key="6">
    <source>
        <dbReference type="ARBA" id="ARBA00023136"/>
    </source>
</evidence>
<evidence type="ECO:0000256" key="3">
    <source>
        <dbReference type="ARBA" id="ARBA00022692"/>
    </source>
</evidence>
<gene>
    <name evidence="7" type="ORF">BE221DRAFT_143052</name>
</gene>
<dbReference type="GO" id="GO:0016263">
    <property type="term" value="F:glycoprotein-N-acetylgalactosamine 3-beta-galactosyltransferase activity"/>
    <property type="evidence" value="ECO:0007669"/>
    <property type="project" value="TreeGrafter"/>
</dbReference>
<name>A0A1Y5HWQ0_OSTTA</name>
<dbReference type="GO" id="GO:0016020">
    <property type="term" value="C:membrane"/>
    <property type="evidence" value="ECO:0007669"/>
    <property type="project" value="UniProtKB-SubCell"/>
</dbReference>
<comment type="subcellular location">
    <subcellularLocation>
        <location evidence="1">Membrane</location>
        <topology evidence="1">Single-pass type II membrane protein</topology>
    </subcellularLocation>
</comment>
<evidence type="ECO:0000313" key="7">
    <source>
        <dbReference type="EMBL" id="OUS41716.1"/>
    </source>
</evidence>
<evidence type="ECO:0000256" key="2">
    <source>
        <dbReference type="ARBA" id="ARBA00006462"/>
    </source>
</evidence>
<keyword evidence="5" id="KW-1133">Transmembrane helix</keyword>
<evidence type="ECO:0000256" key="5">
    <source>
        <dbReference type="ARBA" id="ARBA00022989"/>
    </source>
</evidence>
<dbReference type="EMBL" id="KZ155840">
    <property type="protein sequence ID" value="OUS41716.1"/>
    <property type="molecule type" value="Genomic_DNA"/>
</dbReference>
<keyword evidence="4" id="KW-0735">Signal-anchor</keyword>
<comment type="similarity">
    <text evidence="2">Belongs to the glycosyltransferase 31 family. Beta3-Gal-T subfamily.</text>
</comment>
<evidence type="ECO:0000256" key="4">
    <source>
        <dbReference type="ARBA" id="ARBA00022968"/>
    </source>
</evidence>
<evidence type="ECO:0000256" key="1">
    <source>
        <dbReference type="ARBA" id="ARBA00004606"/>
    </source>
</evidence>
<proteinExistence type="inferred from homology"/>
<organism evidence="7">
    <name type="scientific">Ostreococcus tauri</name>
    <name type="common">Marine green alga</name>
    <dbReference type="NCBI Taxonomy" id="70448"/>
    <lineage>
        <taxon>Eukaryota</taxon>
        <taxon>Viridiplantae</taxon>
        <taxon>Chlorophyta</taxon>
        <taxon>Mamiellophyceae</taxon>
        <taxon>Mamiellales</taxon>
        <taxon>Bathycoccaceae</taxon>
        <taxon>Ostreococcus</taxon>
    </lineage>
</organism>